<comment type="similarity">
    <text evidence="2">Belongs to the ABC transporter superfamily.</text>
</comment>
<keyword evidence="4" id="KW-1003">Cell membrane</keyword>
<evidence type="ECO:0000256" key="4">
    <source>
        <dbReference type="ARBA" id="ARBA00022475"/>
    </source>
</evidence>
<dbReference type="InterPro" id="IPR003593">
    <property type="entry name" value="AAA+_ATPase"/>
</dbReference>
<dbReference type="GO" id="GO:0016887">
    <property type="term" value="F:ATP hydrolysis activity"/>
    <property type="evidence" value="ECO:0007669"/>
    <property type="project" value="InterPro"/>
</dbReference>
<dbReference type="NCBIfam" id="TIGR01727">
    <property type="entry name" value="oligo_HPY"/>
    <property type="match status" value="1"/>
</dbReference>
<evidence type="ECO:0000256" key="7">
    <source>
        <dbReference type="ARBA" id="ARBA00023136"/>
    </source>
</evidence>
<proteinExistence type="inferred from homology"/>
<evidence type="ECO:0000256" key="5">
    <source>
        <dbReference type="ARBA" id="ARBA00022741"/>
    </source>
</evidence>
<keyword evidence="10" id="KW-1185">Reference proteome</keyword>
<dbReference type="PROSITE" id="PS50893">
    <property type="entry name" value="ABC_TRANSPORTER_2"/>
    <property type="match status" value="1"/>
</dbReference>
<protein>
    <submittedName>
        <fullName evidence="9">Oligopeptide/dipeptide ABC transporter ATP-binding protein</fullName>
    </submittedName>
</protein>
<dbReference type="Proteomes" id="UP000585272">
    <property type="component" value="Unassembled WGS sequence"/>
</dbReference>
<evidence type="ECO:0000256" key="2">
    <source>
        <dbReference type="ARBA" id="ARBA00005417"/>
    </source>
</evidence>
<organism evidence="9 10">
    <name type="scientific">Conexibacter arvalis</name>
    <dbReference type="NCBI Taxonomy" id="912552"/>
    <lineage>
        <taxon>Bacteria</taxon>
        <taxon>Bacillati</taxon>
        <taxon>Actinomycetota</taxon>
        <taxon>Thermoleophilia</taxon>
        <taxon>Solirubrobacterales</taxon>
        <taxon>Conexibacteraceae</taxon>
        <taxon>Conexibacter</taxon>
    </lineage>
</organism>
<feature type="domain" description="ABC transporter" evidence="8">
    <location>
        <begin position="7"/>
        <end position="258"/>
    </location>
</feature>
<dbReference type="InterPro" id="IPR027417">
    <property type="entry name" value="P-loop_NTPase"/>
</dbReference>
<evidence type="ECO:0000313" key="10">
    <source>
        <dbReference type="Proteomes" id="UP000585272"/>
    </source>
</evidence>
<sequence length="337" mass="35860">MSPEPLLAVEDLVVEFPAPDGGGAVRVVDEISLTLAPGEALGVVGESGSGKSMTAFALMGLLPAQSRTAGSIRYRGEELLADDGARIAAIRGREVAMVYQDPMTSLNPVLSVGHQLTQVIRHHRGLGKAAARERAVELLRAVGIPGAAARLRDHPHQFSGGQRQRIVIALALSCDPKVLVADEPTTALDVTVQAEILALVARLREQSRMATVWITHDLGVVGGFADRVAVMYSGRVVEQATVAELFRAPSHPYTIGLLNSLPRAGDRTRLTPIPGSPPDPAQRGDGCAFAPRCAWAVDACRVHRPQLEPVGGGHEVACHRWREVRGGIEHEAVTHHG</sequence>
<evidence type="ECO:0000313" key="9">
    <source>
        <dbReference type="EMBL" id="MBB4660543.1"/>
    </source>
</evidence>
<dbReference type="Pfam" id="PF00005">
    <property type="entry name" value="ABC_tran"/>
    <property type="match status" value="1"/>
</dbReference>
<evidence type="ECO:0000256" key="6">
    <source>
        <dbReference type="ARBA" id="ARBA00022840"/>
    </source>
</evidence>
<accession>A0A840I8G7</accession>
<keyword evidence="6 9" id="KW-0067">ATP-binding</keyword>
<comment type="subcellular location">
    <subcellularLocation>
        <location evidence="1">Cell membrane</location>
        <topology evidence="1">Peripheral membrane protein</topology>
    </subcellularLocation>
</comment>
<dbReference type="InterPro" id="IPR003439">
    <property type="entry name" value="ABC_transporter-like_ATP-bd"/>
</dbReference>
<dbReference type="Pfam" id="PF08352">
    <property type="entry name" value="oligo_HPY"/>
    <property type="match status" value="1"/>
</dbReference>
<dbReference type="RefSeq" id="WP_183337964.1">
    <property type="nucleotide sequence ID" value="NZ_JACHNU010000001.1"/>
</dbReference>
<keyword evidence="5" id="KW-0547">Nucleotide-binding</keyword>
<dbReference type="GO" id="GO:0005886">
    <property type="term" value="C:plasma membrane"/>
    <property type="evidence" value="ECO:0007669"/>
    <property type="project" value="UniProtKB-SubCell"/>
</dbReference>
<dbReference type="InterPro" id="IPR013563">
    <property type="entry name" value="Oligopep_ABC_C"/>
</dbReference>
<evidence type="ECO:0000256" key="1">
    <source>
        <dbReference type="ARBA" id="ARBA00004202"/>
    </source>
</evidence>
<dbReference type="GO" id="GO:0005524">
    <property type="term" value="F:ATP binding"/>
    <property type="evidence" value="ECO:0007669"/>
    <property type="project" value="UniProtKB-KW"/>
</dbReference>
<dbReference type="SUPFAM" id="SSF52540">
    <property type="entry name" value="P-loop containing nucleoside triphosphate hydrolases"/>
    <property type="match status" value="1"/>
</dbReference>
<dbReference type="InterPro" id="IPR017871">
    <property type="entry name" value="ABC_transporter-like_CS"/>
</dbReference>
<reference evidence="9 10" key="1">
    <citation type="submission" date="2020-08" db="EMBL/GenBank/DDBJ databases">
        <title>Genomic Encyclopedia of Archaeal and Bacterial Type Strains, Phase II (KMG-II): from individual species to whole genera.</title>
        <authorList>
            <person name="Goeker M."/>
        </authorList>
    </citation>
    <scope>NUCLEOTIDE SEQUENCE [LARGE SCALE GENOMIC DNA]</scope>
    <source>
        <strain evidence="9 10">DSM 23288</strain>
    </source>
</reference>
<dbReference type="PANTHER" id="PTHR43297:SF2">
    <property type="entry name" value="DIPEPTIDE TRANSPORT ATP-BINDING PROTEIN DPPD"/>
    <property type="match status" value="1"/>
</dbReference>
<dbReference type="GO" id="GO:0015833">
    <property type="term" value="P:peptide transport"/>
    <property type="evidence" value="ECO:0007669"/>
    <property type="project" value="InterPro"/>
</dbReference>
<name>A0A840I8G7_9ACTN</name>
<dbReference type="SMART" id="SM00382">
    <property type="entry name" value="AAA"/>
    <property type="match status" value="1"/>
</dbReference>
<evidence type="ECO:0000256" key="3">
    <source>
        <dbReference type="ARBA" id="ARBA00022448"/>
    </source>
</evidence>
<keyword evidence="7" id="KW-0472">Membrane</keyword>
<dbReference type="PANTHER" id="PTHR43297">
    <property type="entry name" value="OLIGOPEPTIDE TRANSPORT ATP-BINDING PROTEIN APPD"/>
    <property type="match status" value="1"/>
</dbReference>
<comment type="caution">
    <text evidence="9">The sequence shown here is derived from an EMBL/GenBank/DDBJ whole genome shotgun (WGS) entry which is preliminary data.</text>
</comment>
<dbReference type="FunFam" id="3.40.50.300:FF:000016">
    <property type="entry name" value="Oligopeptide ABC transporter ATP-binding component"/>
    <property type="match status" value="1"/>
</dbReference>
<dbReference type="InterPro" id="IPR050388">
    <property type="entry name" value="ABC_Ni/Peptide_Import"/>
</dbReference>
<gene>
    <name evidence="9" type="ORF">BDZ31_000116</name>
</gene>
<dbReference type="EMBL" id="JACHNU010000001">
    <property type="protein sequence ID" value="MBB4660543.1"/>
    <property type="molecule type" value="Genomic_DNA"/>
</dbReference>
<evidence type="ECO:0000259" key="8">
    <source>
        <dbReference type="PROSITE" id="PS50893"/>
    </source>
</evidence>
<dbReference type="CDD" id="cd03257">
    <property type="entry name" value="ABC_NikE_OppD_transporters"/>
    <property type="match status" value="1"/>
</dbReference>
<keyword evidence="3" id="KW-0813">Transport</keyword>
<dbReference type="Gene3D" id="3.40.50.300">
    <property type="entry name" value="P-loop containing nucleotide triphosphate hydrolases"/>
    <property type="match status" value="1"/>
</dbReference>
<dbReference type="PROSITE" id="PS00211">
    <property type="entry name" value="ABC_TRANSPORTER_1"/>
    <property type="match status" value="1"/>
</dbReference>
<dbReference type="AlphaFoldDB" id="A0A840I8G7"/>